<dbReference type="EMBL" id="MBFR01000545">
    <property type="protein sequence ID" value="PVU87120.1"/>
    <property type="molecule type" value="Genomic_DNA"/>
</dbReference>
<evidence type="ECO:0000259" key="2">
    <source>
        <dbReference type="SMART" id="SM00385"/>
    </source>
</evidence>
<comment type="caution">
    <text evidence="4">The sequence shown here is derived from an EMBL/GenBank/DDBJ whole genome shotgun (WGS) entry which is preliminary data.</text>
</comment>
<evidence type="ECO:0000313" key="4">
    <source>
        <dbReference type="EMBL" id="PVU87120.1"/>
    </source>
</evidence>
<dbReference type="AlphaFoldDB" id="A0A2T9Y458"/>
<comment type="similarity">
    <text evidence="1">Belongs to the cyclin family.</text>
</comment>
<feature type="domain" description="Cyclin-like" evidence="2">
    <location>
        <begin position="41"/>
        <end position="132"/>
    </location>
</feature>
<dbReference type="PIRSF" id="PIRSF028758">
    <property type="entry name" value="Cyclin, C/H/G types"/>
    <property type="match status" value="1"/>
</dbReference>
<dbReference type="Proteomes" id="UP000245383">
    <property type="component" value="Unassembled WGS sequence"/>
</dbReference>
<proteinExistence type="inferred from homology"/>
<evidence type="ECO:0000256" key="1">
    <source>
        <dbReference type="RuleBase" id="RU000383"/>
    </source>
</evidence>
<organism evidence="4 5">
    <name type="scientific">Smittium simulii</name>
    <dbReference type="NCBI Taxonomy" id="133385"/>
    <lineage>
        <taxon>Eukaryota</taxon>
        <taxon>Fungi</taxon>
        <taxon>Fungi incertae sedis</taxon>
        <taxon>Zoopagomycota</taxon>
        <taxon>Kickxellomycotina</taxon>
        <taxon>Harpellomycetes</taxon>
        <taxon>Harpellales</taxon>
        <taxon>Legeriomycetaceae</taxon>
        <taxon>Smittium</taxon>
    </lineage>
</organism>
<keyword evidence="5" id="KW-1185">Reference proteome</keyword>
<dbReference type="InterPro" id="IPR013763">
    <property type="entry name" value="Cyclin-like_dom"/>
</dbReference>
<dbReference type="PANTHER" id="PTHR10026">
    <property type="entry name" value="CYCLIN"/>
    <property type="match status" value="1"/>
</dbReference>
<dbReference type="InterPro" id="IPR043198">
    <property type="entry name" value="Cyclin/Ssn8"/>
</dbReference>
<reference evidence="4 5" key="1">
    <citation type="journal article" date="2018" name="MBio">
        <title>Comparative Genomics Reveals the Core Gene Toolbox for the Fungus-Insect Symbiosis.</title>
        <authorList>
            <person name="Wang Y."/>
            <person name="Stata M."/>
            <person name="Wang W."/>
            <person name="Stajich J.E."/>
            <person name="White M.M."/>
            <person name="Moncalvo J.M."/>
        </authorList>
    </citation>
    <scope>NUCLEOTIDE SEQUENCE [LARGE SCALE GENOMIC DNA]</scope>
    <source>
        <strain evidence="4 5">SWE-8-4</strain>
    </source>
</reference>
<keyword evidence="1" id="KW-0195">Cyclin</keyword>
<evidence type="ECO:0000313" key="3">
    <source>
        <dbReference type="EMBL" id="PVU86163.1"/>
    </source>
</evidence>
<dbReference type="OrthoDB" id="25002at2759"/>
<dbReference type="GO" id="GO:0006357">
    <property type="term" value="P:regulation of transcription by RNA polymerase II"/>
    <property type="evidence" value="ECO:0007669"/>
    <property type="project" value="InterPro"/>
</dbReference>
<dbReference type="GO" id="GO:0016538">
    <property type="term" value="F:cyclin-dependent protein serine/threonine kinase regulator activity"/>
    <property type="evidence" value="ECO:0007669"/>
    <property type="project" value="InterPro"/>
</dbReference>
<dbReference type="InterPro" id="IPR006671">
    <property type="entry name" value="Cyclin_N"/>
</dbReference>
<name>A0A2T9Y458_9FUNG</name>
<dbReference type="InterPro" id="IPR036915">
    <property type="entry name" value="Cyclin-like_sf"/>
</dbReference>
<dbReference type="Gene3D" id="1.10.472.10">
    <property type="entry name" value="Cyclin-like"/>
    <property type="match status" value="2"/>
</dbReference>
<dbReference type="EMBL" id="MBFR01000715">
    <property type="protein sequence ID" value="PVU86163.1"/>
    <property type="molecule type" value="Genomic_DNA"/>
</dbReference>
<dbReference type="STRING" id="133385.A0A2T9Y458"/>
<accession>A0A2T9Y458</accession>
<dbReference type="Pfam" id="PF00134">
    <property type="entry name" value="Cyclin_N"/>
    <property type="match status" value="1"/>
</dbReference>
<evidence type="ECO:0000313" key="5">
    <source>
        <dbReference type="Proteomes" id="UP000245383"/>
    </source>
</evidence>
<gene>
    <name evidence="4" type="ORF">BB561_006446</name>
    <name evidence="3" type="ORF">BB561_006795</name>
</gene>
<sequence>MLSSAETSQWLFTREELEKSPSIACGLTFKDEWDQRSKGVLFIYKVSRLLNFSMDIAASASIMFQRFYTRCALQKHHQYDIAATCLFISTKANEARTKIKKFAYNCARVGLSDMGLADNSKVVSNWELVILKNEPLVLQYICFDLEIQSTAAIALNIVNQNKLPTNICKIALALVNDSLHSPIFLLFDPYVIASTAVYLSACINSQASNDFSTEISLSTFLMHNEFTLPTGKSLGLPPNYKPGLQQVEECMLDILAFYSALGLAS</sequence>
<protein>
    <recommendedName>
        <fullName evidence="2">Cyclin-like domain-containing protein</fullName>
    </recommendedName>
</protein>
<dbReference type="SMART" id="SM00385">
    <property type="entry name" value="CYCLIN"/>
    <property type="match status" value="1"/>
</dbReference>
<dbReference type="SUPFAM" id="SSF47954">
    <property type="entry name" value="Cyclin-like"/>
    <property type="match status" value="2"/>
</dbReference>